<dbReference type="RefSeq" id="WP_194213480.1">
    <property type="nucleotide sequence ID" value="NZ_CP061205.1"/>
</dbReference>
<dbReference type="Pfam" id="PF04828">
    <property type="entry name" value="GFA"/>
    <property type="match status" value="1"/>
</dbReference>
<organism evidence="5 6">
    <name type="scientific">Kordiimonas pumila</name>
    <dbReference type="NCBI Taxonomy" id="2161677"/>
    <lineage>
        <taxon>Bacteria</taxon>
        <taxon>Pseudomonadati</taxon>
        <taxon>Pseudomonadota</taxon>
        <taxon>Alphaproteobacteria</taxon>
        <taxon>Kordiimonadales</taxon>
        <taxon>Kordiimonadaceae</taxon>
        <taxon>Kordiimonas</taxon>
    </lineage>
</organism>
<dbReference type="PANTHER" id="PTHR28620">
    <property type="entry name" value="CENTROMERE PROTEIN V"/>
    <property type="match status" value="1"/>
</dbReference>
<protein>
    <submittedName>
        <fullName evidence="5">GFA family protein</fullName>
    </submittedName>
</protein>
<sequence length="115" mass="12396">MKHTGSCHCGDVHYEVEADIKDVIACNCSICSKKGYLLSFVPEANFTLIKGADAISDYQFGAHRIHHTFCQKCGVASFSRGAMPDGTKMIALNVRCIDAIDIAALAVNPFDGKSL</sequence>
<keyword evidence="2" id="KW-0479">Metal-binding</keyword>
<comment type="similarity">
    <text evidence="1">Belongs to the Gfa family.</text>
</comment>
<dbReference type="PROSITE" id="PS51891">
    <property type="entry name" value="CENP_V_GFA"/>
    <property type="match status" value="1"/>
</dbReference>
<dbReference type="InterPro" id="IPR011057">
    <property type="entry name" value="Mss4-like_sf"/>
</dbReference>
<dbReference type="InterPro" id="IPR006913">
    <property type="entry name" value="CENP-V/GFA"/>
</dbReference>
<reference evidence="6" key="1">
    <citation type="journal article" date="2019" name="Int. J. Syst. Evol. Microbiol.">
        <title>The Global Catalogue of Microorganisms (GCM) 10K type strain sequencing project: providing services to taxonomists for standard genome sequencing and annotation.</title>
        <authorList>
            <consortium name="The Broad Institute Genomics Platform"/>
            <consortium name="The Broad Institute Genome Sequencing Center for Infectious Disease"/>
            <person name="Wu L."/>
            <person name="Ma J."/>
        </authorList>
    </citation>
    <scope>NUCLEOTIDE SEQUENCE [LARGE SCALE GENOMIC DNA]</scope>
    <source>
        <strain evidence="6">KCTC 62164</strain>
    </source>
</reference>
<proteinExistence type="inferred from homology"/>
<dbReference type="SUPFAM" id="SSF51316">
    <property type="entry name" value="Mss4-like"/>
    <property type="match status" value="1"/>
</dbReference>
<evidence type="ECO:0000256" key="2">
    <source>
        <dbReference type="ARBA" id="ARBA00022723"/>
    </source>
</evidence>
<evidence type="ECO:0000313" key="6">
    <source>
        <dbReference type="Proteomes" id="UP001595444"/>
    </source>
</evidence>
<feature type="domain" description="CENP-V/GFA" evidence="4">
    <location>
        <begin position="3"/>
        <end position="111"/>
    </location>
</feature>
<dbReference type="InterPro" id="IPR052355">
    <property type="entry name" value="CENP-V-like"/>
</dbReference>
<evidence type="ECO:0000259" key="4">
    <source>
        <dbReference type="PROSITE" id="PS51891"/>
    </source>
</evidence>
<keyword evidence="3" id="KW-0862">Zinc</keyword>
<accession>A0ABV7D6P8</accession>
<name>A0ABV7D6P8_9PROT</name>
<dbReference type="Gene3D" id="2.170.150.70">
    <property type="match status" value="1"/>
</dbReference>
<evidence type="ECO:0000256" key="1">
    <source>
        <dbReference type="ARBA" id="ARBA00005495"/>
    </source>
</evidence>
<dbReference type="PANTHER" id="PTHR28620:SF1">
    <property type="entry name" value="CENP-V_GFA DOMAIN-CONTAINING PROTEIN"/>
    <property type="match status" value="1"/>
</dbReference>
<keyword evidence="6" id="KW-1185">Reference proteome</keyword>
<evidence type="ECO:0000256" key="3">
    <source>
        <dbReference type="ARBA" id="ARBA00022833"/>
    </source>
</evidence>
<dbReference type="EMBL" id="JBHRSL010000010">
    <property type="protein sequence ID" value="MFC3052883.1"/>
    <property type="molecule type" value="Genomic_DNA"/>
</dbReference>
<comment type="caution">
    <text evidence="5">The sequence shown here is derived from an EMBL/GenBank/DDBJ whole genome shotgun (WGS) entry which is preliminary data.</text>
</comment>
<evidence type="ECO:0000313" key="5">
    <source>
        <dbReference type="EMBL" id="MFC3052883.1"/>
    </source>
</evidence>
<gene>
    <name evidence="5" type="ORF">ACFOKA_13290</name>
</gene>
<dbReference type="Proteomes" id="UP001595444">
    <property type="component" value="Unassembled WGS sequence"/>
</dbReference>